<protein>
    <submittedName>
        <fullName evidence="2">Uncharacterized protein</fullName>
    </submittedName>
</protein>
<accession>A0AAD5N3G1</accession>
<sequence>MEVYYEVSILSRTNMLDDDDKIATTTTHEVSAISVRTVNLRKTMHQHKRQGEMSINESQSSGRQYTVSSLEIEPECVDRNCLTPERRWAYASNGTNIAITVTV</sequence>
<name>A0AAD5N3G1_PARTN</name>
<feature type="region of interest" description="Disordered" evidence="1">
    <location>
        <begin position="46"/>
        <end position="67"/>
    </location>
</feature>
<gene>
    <name evidence="2" type="ORF">KIN20_019768</name>
</gene>
<evidence type="ECO:0000313" key="2">
    <source>
        <dbReference type="EMBL" id="KAJ1360727.1"/>
    </source>
</evidence>
<feature type="compositionally biased region" description="Polar residues" evidence="1">
    <location>
        <begin position="53"/>
        <end position="67"/>
    </location>
</feature>
<dbReference type="EMBL" id="JAHQIW010003945">
    <property type="protein sequence ID" value="KAJ1360727.1"/>
    <property type="molecule type" value="Genomic_DNA"/>
</dbReference>
<proteinExistence type="predicted"/>
<organism evidence="2 3">
    <name type="scientific">Parelaphostrongylus tenuis</name>
    <name type="common">Meningeal worm</name>
    <dbReference type="NCBI Taxonomy" id="148309"/>
    <lineage>
        <taxon>Eukaryota</taxon>
        <taxon>Metazoa</taxon>
        <taxon>Ecdysozoa</taxon>
        <taxon>Nematoda</taxon>
        <taxon>Chromadorea</taxon>
        <taxon>Rhabditida</taxon>
        <taxon>Rhabditina</taxon>
        <taxon>Rhabditomorpha</taxon>
        <taxon>Strongyloidea</taxon>
        <taxon>Metastrongylidae</taxon>
        <taxon>Parelaphostrongylus</taxon>
    </lineage>
</organism>
<comment type="caution">
    <text evidence="2">The sequence shown here is derived from an EMBL/GenBank/DDBJ whole genome shotgun (WGS) entry which is preliminary data.</text>
</comment>
<evidence type="ECO:0000313" key="3">
    <source>
        <dbReference type="Proteomes" id="UP001196413"/>
    </source>
</evidence>
<dbReference type="Proteomes" id="UP001196413">
    <property type="component" value="Unassembled WGS sequence"/>
</dbReference>
<keyword evidence="3" id="KW-1185">Reference proteome</keyword>
<dbReference type="AlphaFoldDB" id="A0AAD5N3G1"/>
<reference evidence="2" key="1">
    <citation type="submission" date="2021-06" db="EMBL/GenBank/DDBJ databases">
        <title>Parelaphostrongylus tenuis whole genome reference sequence.</title>
        <authorList>
            <person name="Garwood T.J."/>
            <person name="Larsen P.A."/>
            <person name="Fountain-Jones N.M."/>
            <person name="Garbe J.R."/>
            <person name="Macchietto M.G."/>
            <person name="Kania S.A."/>
            <person name="Gerhold R.W."/>
            <person name="Richards J.E."/>
            <person name="Wolf T.M."/>
        </authorList>
    </citation>
    <scope>NUCLEOTIDE SEQUENCE</scope>
    <source>
        <strain evidence="2">MNPRO001-30</strain>
        <tissue evidence="2">Meninges</tissue>
    </source>
</reference>
<evidence type="ECO:0000256" key="1">
    <source>
        <dbReference type="SAM" id="MobiDB-lite"/>
    </source>
</evidence>